<feature type="non-terminal residue" evidence="2">
    <location>
        <position position="78"/>
    </location>
</feature>
<protein>
    <submittedName>
        <fullName evidence="2">Uncharacterized protein</fullName>
    </submittedName>
</protein>
<accession>A0ABQ8VPS4</accession>
<comment type="caution">
    <text evidence="2">The sequence shown here is derived from an EMBL/GenBank/DDBJ whole genome shotgun (WGS) entry which is preliminary data.</text>
</comment>
<sequence>QAKKQVVEMDHTVTDYSSLIQKKDDRIAELLQELEQLAVEHQQASKEILELQSDIDTLAVELDAEKADCAQGDVSRAR</sequence>
<dbReference type="EMBL" id="JANVFT010000016">
    <property type="protein sequence ID" value="KAJ4498394.1"/>
    <property type="molecule type" value="Genomic_DNA"/>
</dbReference>
<evidence type="ECO:0000256" key="1">
    <source>
        <dbReference type="SAM" id="Coils"/>
    </source>
</evidence>
<organism evidence="2 3">
    <name type="scientific">Lentinula lateritia</name>
    <dbReference type="NCBI Taxonomy" id="40482"/>
    <lineage>
        <taxon>Eukaryota</taxon>
        <taxon>Fungi</taxon>
        <taxon>Dikarya</taxon>
        <taxon>Basidiomycota</taxon>
        <taxon>Agaricomycotina</taxon>
        <taxon>Agaricomycetes</taxon>
        <taxon>Agaricomycetidae</taxon>
        <taxon>Agaricales</taxon>
        <taxon>Marasmiineae</taxon>
        <taxon>Omphalotaceae</taxon>
        <taxon>Lentinula</taxon>
    </lineage>
</organism>
<reference evidence="2" key="1">
    <citation type="submission" date="2022-08" db="EMBL/GenBank/DDBJ databases">
        <title>A Global Phylogenomic Analysis of the Shiitake Genus Lentinula.</title>
        <authorList>
            <consortium name="DOE Joint Genome Institute"/>
            <person name="Sierra-Patev S."/>
            <person name="Min B."/>
            <person name="Naranjo-Ortiz M."/>
            <person name="Looney B."/>
            <person name="Konkel Z."/>
            <person name="Slot J.C."/>
            <person name="Sakamoto Y."/>
            <person name="Steenwyk J.L."/>
            <person name="Rokas A."/>
            <person name="Carro J."/>
            <person name="Camarero S."/>
            <person name="Ferreira P."/>
            <person name="Molpeceres G."/>
            <person name="Ruiz-Duenas F.J."/>
            <person name="Serrano A."/>
            <person name="Henrissat B."/>
            <person name="Drula E."/>
            <person name="Hughes K.W."/>
            <person name="Mata J.L."/>
            <person name="Ishikawa N.K."/>
            <person name="Vargas-Isla R."/>
            <person name="Ushijima S."/>
            <person name="Smith C.A."/>
            <person name="Ahrendt S."/>
            <person name="Andreopoulos W."/>
            <person name="He G."/>
            <person name="Labutti K."/>
            <person name="Lipzen A."/>
            <person name="Ng V."/>
            <person name="Riley R."/>
            <person name="Sandor L."/>
            <person name="Barry K."/>
            <person name="Martinez A.T."/>
            <person name="Xiao Y."/>
            <person name="Gibbons J.G."/>
            <person name="Terashima K."/>
            <person name="Grigoriev I.V."/>
            <person name="Hibbett D.S."/>
        </authorList>
    </citation>
    <scope>NUCLEOTIDE SEQUENCE</scope>
    <source>
        <strain evidence="2">RHP3577 ss4</strain>
    </source>
</reference>
<proteinExistence type="predicted"/>
<evidence type="ECO:0000313" key="3">
    <source>
        <dbReference type="Proteomes" id="UP001150217"/>
    </source>
</evidence>
<feature type="coiled-coil region" evidence="1">
    <location>
        <begin position="20"/>
        <end position="68"/>
    </location>
</feature>
<keyword evidence="1" id="KW-0175">Coiled coil</keyword>
<gene>
    <name evidence="2" type="ORF">C8R41DRAFT_741114</name>
</gene>
<name>A0ABQ8VPS4_9AGAR</name>
<dbReference type="Proteomes" id="UP001150217">
    <property type="component" value="Unassembled WGS sequence"/>
</dbReference>
<feature type="non-terminal residue" evidence="2">
    <location>
        <position position="1"/>
    </location>
</feature>
<keyword evidence="3" id="KW-1185">Reference proteome</keyword>
<evidence type="ECO:0000313" key="2">
    <source>
        <dbReference type="EMBL" id="KAJ4498394.1"/>
    </source>
</evidence>